<keyword evidence="7" id="KW-0460">Magnesium</keyword>
<dbReference type="GO" id="GO:0005524">
    <property type="term" value="F:ATP binding"/>
    <property type="evidence" value="ECO:0007669"/>
    <property type="project" value="UniProtKB-KW"/>
</dbReference>
<dbReference type="GO" id="GO:0016779">
    <property type="term" value="F:nucleotidyltransferase activity"/>
    <property type="evidence" value="ECO:0007669"/>
    <property type="project" value="UniProtKB-KW"/>
</dbReference>
<dbReference type="SUPFAM" id="SSF81301">
    <property type="entry name" value="Nucleotidyltransferase"/>
    <property type="match status" value="1"/>
</dbReference>
<keyword evidence="11" id="KW-1185">Reference proteome</keyword>
<comment type="cofactor">
    <cofactor evidence="1">
        <name>Mg(2+)</name>
        <dbReference type="ChEBI" id="CHEBI:18420"/>
    </cofactor>
</comment>
<dbReference type="KEGG" id="cnr:EB819_06815"/>
<dbReference type="STRING" id="237258.SAMN04489756_12118"/>
<keyword evidence="6" id="KW-0067">ATP-binding</keyword>
<dbReference type="Proteomes" id="UP000095601">
    <property type="component" value="Unassembled WGS sequence"/>
</dbReference>
<feature type="domain" description="Polymerase beta nucleotidyltransferase" evidence="8">
    <location>
        <begin position="10"/>
        <end position="98"/>
    </location>
</feature>
<keyword evidence="4" id="KW-0479">Metal-binding</keyword>
<evidence type="ECO:0000313" key="11">
    <source>
        <dbReference type="Proteomes" id="UP000095601"/>
    </source>
</evidence>
<evidence type="ECO:0000256" key="7">
    <source>
        <dbReference type="ARBA" id="ARBA00022842"/>
    </source>
</evidence>
<evidence type="ECO:0000313" key="9">
    <source>
        <dbReference type="EMBL" id="OEL11485.1"/>
    </source>
</evidence>
<dbReference type="EMBL" id="MKGI01000040">
    <property type="protein sequence ID" value="OEL11485.1"/>
    <property type="molecule type" value="Genomic_DNA"/>
</dbReference>
<evidence type="ECO:0000256" key="2">
    <source>
        <dbReference type="ARBA" id="ARBA00022679"/>
    </source>
</evidence>
<evidence type="ECO:0000256" key="1">
    <source>
        <dbReference type="ARBA" id="ARBA00001946"/>
    </source>
</evidence>
<sequence length="99" mass="11848">MKKIQIHQNAIAQLCKKYNVEKLYVFGSILTEKFNDNSDIDFIVKFHQLDLSKYADNYFDLKFSLEEILKREIDLLEEKSIKNPYFLEVVNHQKQLIYG</sequence>
<gene>
    <name evidence="9" type="ORF">BHF72_2031</name>
    <name evidence="10" type="ORF">C3729_00920</name>
</gene>
<dbReference type="OrthoDB" id="9793933at2"/>
<comment type="caution">
    <text evidence="9">The sequence shown here is derived from an EMBL/GenBank/DDBJ whole genome shotgun (WGS) entry which is preliminary data.</text>
</comment>
<evidence type="ECO:0000256" key="5">
    <source>
        <dbReference type="ARBA" id="ARBA00022741"/>
    </source>
</evidence>
<organism evidence="9 11">
    <name type="scientific">Cloacibacterium normanense</name>
    <dbReference type="NCBI Taxonomy" id="237258"/>
    <lineage>
        <taxon>Bacteria</taxon>
        <taxon>Pseudomonadati</taxon>
        <taxon>Bacteroidota</taxon>
        <taxon>Flavobacteriia</taxon>
        <taxon>Flavobacteriales</taxon>
        <taxon>Weeksellaceae</taxon>
    </lineage>
</organism>
<protein>
    <submittedName>
        <fullName evidence="9 10">Nucleotidyltransferase</fullName>
    </submittedName>
</protein>
<dbReference type="RefSeq" id="WP_069798032.1">
    <property type="nucleotide sequence ID" value="NZ_CP034157.1"/>
</dbReference>
<reference evidence="9 11" key="1">
    <citation type="submission" date="2016-09" db="EMBL/GenBank/DDBJ databases">
        <authorList>
            <person name="Capua I."/>
            <person name="De Benedictis P."/>
            <person name="Joannis T."/>
            <person name="Lombin L.H."/>
            <person name="Cattoli G."/>
        </authorList>
    </citation>
    <scope>NUCLEOTIDE SEQUENCE [LARGE SCALE GENOMIC DNA]</scope>
    <source>
        <strain evidence="9 11">NRS-1</strain>
    </source>
</reference>
<dbReference type="GO" id="GO:0046872">
    <property type="term" value="F:metal ion binding"/>
    <property type="evidence" value="ECO:0007669"/>
    <property type="project" value="UniProtKB-KW"/>
</dbReference>
<dbReference type="Pfam" id="PF18765">
    <property type="entry name" value="Polbeta"/>
    <property type="match status" value="1"/>
</dbReference>
<evidence type="ECO:0000313" key="10">
    <source>
        <dbReference type="EMBL" id="PPZ92608.1"/>
    </source>
</evidence>
<dbReference type="PANTHER" id="PTHR33571:SF12">
    <property type="entry name" value="BSL3053 PROTEIN"/>
    <property type="match status" value="1"/>
</dbReference>
<name>A0A1E5UFK6_9FLAO</name>
<dbReference type="InterPro" id="IPR052038">
    <property type="entry name" value="Type-VII_TA_antitoxin"/>
</dbReference>
<proteinExistence type="predicted"/>
<accession>A0A1E5UFK6</accession>
<evidence type="ECO:0000256" key="4">
    <source>
        <dbReference type="ARBA" id="ARBA00022723"/>
    </source>
</evidence>
<dbReference type="InterPro" id="IPR043519">
    <property type="entry name" value="NT_sf"/>
</dbReference>
<reference evidence="10 12" key="2">
    <citation type="submission" date="2018-02" db="EMBL/GenBank/DDBJ databases">
        <title>Draft genome sequence of bacterial isolates from marine environment.</title>
        <authorList>
            <person name="Singh S.K."/>
            <person name="Hill R."/>
            <person name="Major S."/>
            <person name="Cai H."/>
            <person name="Li Y."/>
        </authorList>
    </citation>
    <scope>NUCLEOTIDE SEQUENCE [LARGE SCALE GENOMIC DNA]</scope>
    <source>
        <strain evidence="10 12">IMET F</strain>
    </source>
</reference>
<keyword evidence="5" id="KW-0547">Nucleotide-binding</keyword>
<dbReference type="InterPro" id="IPR041633">
    <property type="entry name" value="Polbeta"/>
</dbReference>
<dbReference type="Proteomes" id="UP000238565">
    <property type="component" value="Unassembled WGS sequence"/>
</dbReference>
<evidence type="ECO:0000313" key="12">
    <source>
        <dbReference type="Proteomes" id="UP000238565"/>
    </source>
</evidence>
<dbReference type="Gene3D" id="3.30.460.10">
    <property type="entry name" value="Beta Polymerase, domain 2"/>
    <property type="match status" value="1"/>
</dbReference>
<evidence type="ECO:0000256" key="6">
    <source>
        <dbReference type="ARBA" id="ARBA00022840"/>
    </source>
</evidence>
<dbReference type="CDD" id="cd05403">
    <property type="entry name" value="NT_KNTase_like"/>
    <property type="match status" value="1"/>
</dbReference>
<dbReference type="PANTHER" id="PTHR33571">
    <property type="entry name" value="SSL8005 PROTEIN"/>
    <property type="match status" value="1"/>
</dbReference>
<keyword evidence="2 9" id="KW-0808">Transferase</keyword>
<dbReference type="EMBL" id="PTPZ01000001">
    <property type="protein sequence ID" value="PPZ92608.1"/>
    <property type="molecule type" value="Genomic_DNA"/>
</dbReference>
<evidence type="ECO:0000256" key="3">
    <source>
        <dbReference type="ARBA" id="ARBA00022695"/>
    </source>
</evidence>
<evidence type="ECO:0000259" key="8">
    <source>
        <dbReference type="Pfam" id="PF18765"/>
    </source>
</evidence>
<dbReference type="AlphaFoldDB" id="A0A1E5UFK6"/>
<keyword evidence="3" id="KW-0548">Nucleotidyltransferase</keyword>